<comment type="caution">
    <text evidence="2">The sequence shown here is derived from an EMBL/GenBank/DDBJ whole genome shotgun (WGS) entry which is preliminary data.</text>
</comment>
<name>A0AAV4C8U3_9GAST</name>
<proteinExistence type="predicted"/>
<dbReference type="EMBL" id="BLXT01005884">
    <property type="protein sequence ID" value="GFO27134.1"/>
    <property type="molecule type" value="Genomic_DNA"/>
</dbReference>
<sequence length="104" mass="11689">MQLSNSWFRRRALHFYAATASLGGITENKFEWRNVIANVRVCFRQGILTRRFKPVVRGSIATSCHVDAVDDDDDDYGDADDAAGDSDEDDGNDNDEPKFHCCTI</sequence>
<feature type="compositionally biased region" description="Acidic residues" evidence="1">
    <location>
        <begin position="69"/>
        <end position="94"/>
    </location>
</feature>
<organism evidence="2 3">
    <name type="scientific">Plakobranchus ocellatus</name>
    <dbReference type="NCBI Taxonomy" id="259542"/>
    <lineage>
        <taxon>Eukaryota</taxon>
        <taxon>Metazoa</taxon>
        <taxon>Spiralia</taxon>
        <taxon>Lophotrochozoa</taxon>
        <taxon>Mollusca</taxon>
        <taxon>Gastropoda</taxon>
        <taxon>Heterobranchia</taxon>
        <taxon>Euthyneura</taxon>
        <taxon>Panpulmonata</taxon>
        <taxon>Sacoglossa</taxon>
        <taxon>Placobranchoidea</taxon>
        <taxon>Plakobranchidae</taxon>
        <taxon>Plakobranchus</taxon>
    </lineage>
</organism>
<dbReference type="Proteomes" id="UP000735302">
    <property type="component" value="Unassembled WGS sequence"/>
</dbReference>
<reference evidence="2 3" key="1">
    <citation type="journal article" date="2021" name="Elife">
        <title>Chloroplast acquisition without the gene transfer in kleptoplastic sea slugs, Plakobranchus ocellatus.</title>
        <authorList>
            <person name="Maeda T."/>
            <person name="Takahashi S."/>
            <person name="Yoshida T."/>
            <person name="Shimamura S."/>
            <person name="Takaki Y."/>
            <person name="Nagai Y."/>
            <person name="Toyoda A."/>
            <person name="Suzuki Y."/>
            <person name="Arimoto A."/>
            <person name="Ishii H."/>
            <person name="Satoh N."/>
            <person name="Nishiyama T."/>
            <person name="Hasebe M."/>
            <person name="Maruyama T."/>
            <person name="Minagawa J."/>
            <person name="Obokata J."/>
            <person name="Shigenobu S."/>
        </authorList>
    </citation>
    <scope>NUCLEOTIDE SEQUENCE [LARGE SCALE GENOMIC DNA]</scope>
</reference>
<evidence type="ECO:0000313" key="3">
    <source>
        <dbReference type="Proteomes" id="UP000735302"/>
    </source>
</evidence>
<gene>
    <name evidence="2" type="ORF">PoB_005363900</name>
</gene>
<protein>
    <submittedName>
        <fullName evidence="2">Uncharacterized protein</fullName>
    </submittedName>
</protein>
<dbReference type="AlphaFoldDB" id="A0AAV4C8U3"/>
<accession>A0AAV4C8U3</accession>
<feature type="region of interest" description="Disordered" evidence="1">
    <location>
        <begin position="67"/>
        <end position="96"/>
    </location>
</feature>
<evidence type="ECO:0000256" key="1">
    <source>
        <dbReference type="SAM" id="MobiDB-lite"/>
    </source>
</evidence>
<keyword evidence="3" id="KW-1185">Reference proteome</keyword>
<evidence type="ECO:0000313" key="2">
    <source>
        <dbReference type="EMBL" id="GFO27134.1"/>
    </source>
</evidence>